<dbReference type="Proteomes" id="UP000226192">
    <property type="component" value="Unassembled WGS sequence"/>
</dbReference>
<feature type="chain" id="PRO_5012993681" evidence="1">
    <location>
        <begin position="21"/>
        <end position="100"/>
    </location>
</feature>
<evidence type="ECO:0000256" key="1">
    <source>
        <dbReference type="SAM" id="SignalP"/>
    </source>
</evidence>
<proteinExistence type="predicted"/>
<protein>
    <submittedName>
        <fullName evidence="2">Uncharacterized protein</fullName>
    </submittedName>
</protein>
<comment type="caution">
    <text evidence="2">The sequence shown here is derived from an EMBL/GenBank/DDBJ whole genome shotgun (WGS) entry which is preliminary data.</text>
</comment>
<accession>A0A2C5YFB6</accession>
<feature type="signal peptide" evidence="1">
    <location>
        <begin position="1"/>
        <end position="20"/>
    </location>
</feature>
<dbReference type="EMBL" id="NJET01000012">
    <property type="protein sequence ID" value="PHH65982.1"/>
    <property type="molecule type" value="Genomic_DNA"/>
</dbReference>
<sequence>MLVLVVLVMYMYMLFKVANGNVPPMSSGTSAECAQRRALFGPLGSAGCYILLTMARQWQMPDIEMAGASKRMQSIMPRIKTASNSHEPLVEFAERGQAPA</sequence>
<evidence type="ECO:0000313" key="2">
    <source>
        <dbReference type="EMBL" id="PHH65982.1"/>
    </source>
</evidence>
<gene>
    <name evidence="2" type="ORF">CDD81_930</name>
</gene>
<reference evidence="2 3" key="1">
    <citation type="submission" date="2017-06" db="EMBL/GenBank/DDBJ databases">
        <title>Ant-infecting Ophiocordyceps genomes reveal a high diversity of potential behavioral manipulation genes and a possible major role for enterotoxins.</title>
        <authorList>
            <person name="De Bekker C."/>
            <person name="Evans H.C."/>
            <person name="Brachmann A."/>
            <person name="Hughes D.P."/>
        </authorList>
    </citation>
    <scope>NUCLEOTIDE SEQUENCE [LARGE SCALE GENOMIC DNA]</scope>
    <source>
        <strain evidence="2 3">Map64</strain>
    </source>
</reference>
<evidence type="ECO:0000313" key="3">
    <source>
        <dbReference type="Proteomes" id="UP000226192"/>
    </source>
</evidence>
<name>A0A2C5YFB6_9HYPO</name>
<organism evidence="2 3">
    <name type="scientific">Ophiocordyceps australis</name>
    <dbReference type="NCBI Taxonomy" id="1399860"/>
    <lineage>
        <taxon>Eukaryota</taxon>
        <taxon>Fungi</taxon>
        <taxon>Dikarya</taxon>
        <taxon>Ascomycota</taxon>
        <taxon>Pezizomycotina</taxon>
        <taxon>Sordariomycetes</taxon>
        <taxon>Hypocreomycetidae</taxon>
        <taxon>Hypocreales</taxon>
        <taxon>Ophiocordycipitaceae</taxon>
        <taxon>Ophiocordyceps</taxon>
    </lineage>
</organism>
<keyword evidence="1" id="KW-0732">Signal</keyword>
<keyword evidence="3" id="KW-1185">Reference proteome</keyword>
<dbReference type="AlphaFoldDB" id="A0A2C5YFB6"/>